<gene>
    <name evidence="2" type="ORF">F2Q68_00034728</name>
</gene>
<name>A0A8S9GYC8_BRACR</name>
<dbReference type="Proteomes" id="UP000712281">
    <property type="component" value="Unassembled WGS sequence"/>
</dbReference>
<dbReference type="AlphaFoldDB" id="A0A8S9GYC8"/>
<sequence length="279" mass="30927">MEWGVASRAHSRNTNAAQSRNPSAAHSRNPKSEKAVLLGQSDVKSEESGVVAREDGDEIESGLESLELEVVDGVNDSGGKGLSRASCHQHTSDSDQASYSGIVARTIFEDSVLNHRSKLPWMKRRSTNCQEQVAIDIIMNVPPWTARHNQVTKIKPRLQDHALSPRSGFELLAVKREGILPMILRWFAARTCKDQGEGMDKASRKLSLDNNDLIRLLEKLILSIGKACLVKKQELYAMKFASIAEFGDESIEVLIFPRHISFAKIVQSLGSRRELLIGT</sequence>
<feature type="compositionally biased region" description="Polar residues" evidence="1">
    <location>
        <begin position="12"/>
        <end position="26"/>
    </location>
</feature>
<evidence type="ECO:0000313" key="2">
    <source>
        <dbReference type="EMBL" id="KAF2551521.1"/>
    </source>
</evidence>
<organism evidence="2 3">
    <name type="scientific">Brassica cretica</name>
    <name type="common">Mustard</name>
    <dbReference type="NCBI Taxonomy" id="69181"/>
    <lineage>
        <taxon>Eukaryota</taxon>
        <taxon>Viridiplantae</taxon>
        <taxon>Streptophyta</taxon>
        <taxon>Embryophyta</taxon>
        <taxon>Tracheophyta</taxon>
        <taxon>Spermatophyta</taxon>
        <taxon>Magnoliopsida</taxon>
        <taxon>eudicotyledons</taxon>
        <taxon>Gunneridae</taxon>
        <taxon>Pentapetalae</taxon>
        <taxon>rosids</taxon>
        <taxon>malvids</taxon>
        <taxon>Brassicales</taxon>
        <taxon>Brassicaceae</taxon>
        <taxon>Brassiceae</taxon>
        <taxon>Brassica</taxon>
    </lineage>
</organism>
<reference evidence="2" key="1">
    <citation type="submission" date="2019-12" db="EMBL/GenBank/DDBJ databases">
        <title>Genome sequencing and annotation of Brassica cretica.</title>
        <authorList>
            <person name="Studholme D.J."/>
            <person name="Sarris P.F."/>
        </authorList>
    </citation>
    <scope>NUCLEOTIDE SEQUENCE</scope>
    <source>
        <strain evidence="2">PFS-001/15</strain>
        <tissue evidence="2">Leaf</tissue>
    </source>
</reference>
<dbReference type="EMBL" id="QGKW02001988">
    <property type="protein sequence ID" value="KAF2551521.1"/>
    <property type="molecule type" value="Genomic_DNA"/>
</dbReference>
<evidence type="ECO:0000256" key="1">
    <source>
        <dbReference type="SAM" id="MobiDB-lite"/>
    </source>
</evidence>
<protein>
    <submittedName>
        <fullName evidence="2">Uncharacterized protein</fullName>
    </submittedName>
</protein>
<proteinExistence type="predicted"/>
<evidence type="ECO:0000313" key="3">
    <source>
        <dbReference type="Proteomes" id="UP000712281"/>
    </source>
</evidence>
<accession>A0A8S9GYC8</accession>
<feature type="region of interest" description="Disordered" evidence="1">
    <location>
        <begin position="1"/>
        <end position="58"/>
    </location>
</feature>
<comment type="caution">
    <text evidence="2">The sequence shown here is derived from an EMBL/GenBank/DDBJ whole genome shotgun (WGS) entry which is preliminary data.</text>
</comment>